<evidence type="ECO:0000313" key="1">
    <source>
        <dbReference type="EMBL" id="CEM11506.1"/>
    </source>
</evidence>
<accession>A0A0G4FE73</accession>
<sequence>MPDSQLTAFSNALAGERAPALQELEIVPRTGHAVGVERFASAVSSEHLFELRALKFQIDADSSPQSVLLRARSQTSRITLARSLGGGHTRCLRSLDLQKLLVVSDGTLMALAEGIQGGGLSSLENCYLVFDKFRGLNLTRTPAYMSRLVHQSGHMNAYAVSAFGAALRGGGCPSLSNLRLGWWEKESGGVAGFAEGLDAGGLGSLRNLTLCVECGEGDSEGGRRFGEVLSTGRVLSLRNVKLNLRRYEIFGTVCEGFSGGSIAPPVLLDVVLGGEGWSTERTVTAFSDVVRGGKLSGLRRLELNGGELLSETGREALGEAFSDAHAHLDFLEEVVHSGALCRIESLVVEGLMDLDEIRLLVLGLGGGQLQSLNSLKLENMALGTLGNDGWKVLSEVLIAEKLPCLQSLGLSSVSMTNDRFRTLAEAWGSRQPAPLVSIFCTDAALSSSAGEALWSLFRPGRMPYLFAAKFGHNALPSALLDFNDD</sequence>
<gene>
    <name evidence="1" type="ORF">Cvel_16558</name>
</gene>
<dbReference type="AlphaFoldDB" id="A0A0G4FE73"/>
<organism evidence="1">
    <name type="scientific">Chromera velia CCMP2878</name>
    <dbReference type="NCBI Taxonomy" id="1169474"/>
    <lineage>
        <taxon>Eukaryota</taxon>
        <taxon>Sar</taxon>
        <taxon>Alveolata</taxon>
        <taxon>Colpodellida</taxon>
        <taxon>Chromeraceae</taxon>
        <taxon>Chromera</taxon>
    </lineage>
</organism>
<dbReference type="SUPFAM" id="SSF52047">
    <property type="entry name" value="RNI-like"/>
    <property type="match status" value="1"/>
</dbReference>
<dbReference type="Gene3D" id="3.80.10.10">
    <property type="entry name" value="Ribonuclease Inhibitor"/>
    <property type="match status" value="1"/>
</dbReference>
<name>A0A0G4FE73_9ALVE</name>
<dbReference type="InterPro" id="IPR032675">
    <property type="entry name" value="LRR_dom_sf"/>
</dbReference>
<protein>
    <submittedName>
        <fullName evidence="1">Uncharacterized protein</fullName>
    </submittedName>
</protein>
<dbReference type="PhylomeDB" id="A0A0G4FE73"/>
<dbReference type="EMBL" id="CDMZ01000310">
    <property type="protein sequence ID" value="CEM11506.1"/>
    <property type="molecule type" value="Genomic_DNA"/>
</dbReference>
<dbReference type="VEuPathDB" id="CryptoDB:Cvel_16558"/>
<reference evidence="1" key="1">
    <citation type="submission" date="2014-11" db="EMBL/GenBank/DDBJ databases">
        <authorList>
            <person name="Otto D Thomas"/>
            <person name="Naeem Raeece"/>
        </authorList>
    </citation>
    <scope>NUCLEOTIDE SEQUENCE</scope>
</reference>
<proteinExistence type="predicted"/>